<protein>
    <submittedName>
        <fullName evidence="1">GrlR family regulatory protein</fullName>
    </submittedName>
</protein>
<proteinExistence type="predicted"/>
<organism evidence="1 2">
    <name type="scientific">Brevundimonas olei</name>
    <dbReference type="NCBI Taxonomy" id="657642"/>
    <lineage>
        <taxon>Bacteria</taxon>
        <taxon>Pseudomonadati</taxon>
        <taxon>Pseudomonadota</taxon>
        <taxon>Alphaproteobacteria</taxon>
        <taxon>Caulobacterales</taxon>
        <taxon>Caulobacteraceae</taxon>
        <taxon>Brevundimonas</taxon>
    </lineage>
</organism>
<dbReference type="Gene3D" id="2.40.128.380">
    <property type="entry name" value="T3SS negative regulator GrlR"/>
    <property type="match status" value="1"/>
</dbReference>
<dbReference type="RefSeq" id="WP_200165252.1">
    <property type="nucleotide sequence ID" value="NZ_CP146369.1"/>
</dbReference>
<name>A0ABZ2IDA0_9CAUL</name>
<evidence type="ECO:0000313" key="1">
    <source>
        <dbReference type="EMBL" id="WWT53601.1"/>
    </source>
</evidence>
<keyword evidence="2" id="KW-1185">Reference proteome</keyword>
<accession>A0ABZ2IDA0</accession>
<reference evidence="1 2" key="1">
    <citation type="submission" date="2024-02" db="EMBL/GenBank/DDBJ databases">
        <title>Distribution and functional of Brevundimonas-related endobacteria within Verticillium dahliae.</title>
        <authorList>
            <person name="Zeng H."/>
        </authorList>
    </citation>
    <scope>NUCLEOTIDE SEQUENCE [LARGE SCALE GENOMIC DNA]</scope>
    <source>
        <strain evidence="1 2">TRM 44200</strain>
    </source>
</reference>
<dbReference type="InterPro" id="IPR043019">
    <property type="entry name" value="GrlR_sf"/>
</dbReference>
<gene>
    <name evidence="1" type="ORF">V8J38_10045</name>
</gene>
<dbReference type="EMBL" id="CP146369">
    <property type="protein sequence ID" value="WWT53601.1"/>
    <property type="molecule type" value="Genomic_DNA"/>
</dbReference>
<evidence type="ECO:0000313" key="2">
    <source>
        <dbReference type="Proteomes" id="UP001363460"/>
    </source>
</evidence>
<dbReference type="Proteomes" id="UP001363460">
    <property type="component" value="Chromosome"/>
</dbReference>
<sequence length="107" mass="11492">MDDGLYKIGFRTRLGSGYGVVVLQGGRIIGGDSSSFYVGSYVIHGARFKASLQLDRHTIIPVLRSVFGVERARIELEGDILGQDALMSGSSPDAPEVSFEAVMSRLA</sequence>